<gene>
    <name evidence="3" type="ORF">COY52_05505</name>
</gene>
<feature type="region of interest" description="Disordered" evidence="1">
    <location>
        <begin position="864"/>
        <end position="942"/>
    </location>
</feature>
<evidence type="ECO:0008006" key="5">
    <source>
        <dbReference type="Google" id="ProtNLM"/>
    </source>
</evidence>
<feature type="compositionally biased region" description="Basic and acidic residues" evidence="1">
    <location>
        <begin position="890"/>
        <end position="920"/>
    </location>
</feature>
<evidence type="ECO:0000313" key="3">
    <source>
        <dbReference type="EMBL" id="PIZ16987.1"/>
    </source>
</evidence>
<feature type="transmembrane region" description="Helical" evidence="2">
    <location>
        <begin position="25"/>
        <end position="46"/>
    </location>
</feature>
<keyword evidence="2" id="KW-1133">Transmembrane helix</keyword>
<dbReference type="EMBL" id="PFMR01000150">
    <property type="protein sequence ID" value="PIZ16987.1"/>
    <property type="molecule type" value="Genomic_DNA"/>
</dbReference>
<evidence type="ECO:0000313" key="4">
    <source>
        <dbReference type="Proteomes" id="UP000229307"/>
    </source>
</evidence>
<accession>A0A2M7SBS0</accession>
<evidence type="ECO:0000256" key="1">
    <source>
        <dbReference type="SAM" id="MobiDB-lite"/>
    </source>
</evidence>
<feature type="transmembrane region" description="Helical" evidence="2">
    <location>
        <begin position="58"/>
        <end position="77"/>
    </location>
</feature>
<protein>
    <recommendedName>
        <fullName evidence="5">DUF4175 domain-containing protein</fullName>
    </recommendedName>
</protein>
<keyword evidence="2" id="KW-0812">Transmembrane</keyword>
<name>A0A2M7SBS0_9BACT</name>
<feature type="compositionally biased region" description="Gly residues" evidence="1">
    <location>
        <begin position="925"/>
        <end position="936"/>
    </location>
</feature>
<reference evidence="4" key="1">
    <citation type="submission" date="2017-09" db="EMBL/GenBank/DDBJ databases">
        <title>Depth-based differentiation of microbial function through sediment-hosted aquifers and enrichment of novel symbionts in the deep terrestrial subsurface.</title>
        <authorList>
            <person name="Probst A.J."/>
            <person name="Ladd B."/>
            <person name="Jarett J.K."/>
            <person name="Geller-Mcgrath D.E."/>
            <person name="Sieber C.M.K."/>
            <person name="Emerson J.B."/>
            <person name="Anantharaman K."/>
            <person name="Thomas B.C."/>
            <person name="Malmstrom R."/>
            <person name="Stieglmeier M."/>
            <person name="Klingl A."/>
            <person name="Woyke T."/>
            <person name="Ryan C.M."/>
            <person name="Banfield J.F."/>
        </authorList>
    </citation>
    <scope>NUCLEOTIDE SEQUENCE [LARGE SCALE GENOMIC DNA]</scope>
</reference>
<dbReference type="AlphaFoldDB" id="A0A2M7SBS0"/>
<proteinExistence type="predicted"/>
<feature type="transmembrane region" description="Helical" evidence="2">
    <location>
        <begin position="148"/>
        <end position="170"/>
    </location>
</feature>
<evidence type="ECO:0000256" key="2">
    <source>
        <dbReference type="SAM" id="Phobius"/>
    </source>
</evidence>
<organism evidence="3 4">
    <name type="scientific">Candidatus Desantisbacteria bacterium CG_4_10_14_0_8_um_filter_48_22</name>
    <dbReference type="NCBI Taxonomy" id="1974543"/>
    <lineage>
        <taxon>Bacteria</taxon>
        <taxon>Candidatus Desantisiibacteriota</taxon>
    </lineage>
</organism>
<comment type="caution">
    <text evidence="3">The sequence shown here is derived from an EMBL/GenBank/DDBJ whole genome shotgun (WGS) entry which is preliminary data.</text>
</comment>
<keyword evidence="2" id="KW-0472">Membrane</keyword>
<sequence>MSSGTYGNLVAILDEIRKRQRRFSLLRGSALLICVLLGLSILLFLLDNLLHFSTAARWASLCAIIVPSAFILIKELVSPAMKRHSDEWFARRIEKEFPQLDNAVINALLLGRQEKAKGFVDALVEESFSRLRSFDVKSVIKWDIVRKLGIAAVAVLAAFLIYGIFFPSYFSNAFLRVFSPPSEISFISKTKISVSPGNTRVLRGSGLDITAVMAGELPKDAIVRYKLQGKGWKTGRMNGTGESFSFQIAALDKSVRYFVKAGDGASPRYEAAVISPPAIETFEFGCKYPEYTRLSERKIVQKTGDIEVLYGTGVEISGTTNNQMAEAKLLIAKQEYPFSISGKKVKGPNLSINKDLAYSLRLIDMDGYVSDGKQIGSVKAVSDKPPTIQVVLPGQNIIIGKFERIPILINVRDDYGVKKAAIKFRSGDEKEKEKVLKSSDFGGTAHAATLQTWISPQAMTLSSDDVLVYWIEAEDANNITGPGKSVSTFLTIRLVDPFVKLQESMRRLASADSLSPEQLKGVFSDLSAALKEVLRVQKEIRKGTVDKLPVYERRNLAIREQELRVRTIECRDNLLLLAAKAKGFYEVVQACTKYASQMDELKIPNLMSEAVKYIQDNVIFIAQGKEDEIIDKLELILKSMADLNRSWMSKNFAAKEKAARELIRELDRFMGSQKDVISVLERISKKPAEDYTPEDIKALQKLGEVEEGVRKDLSKGTNDFKNVTEKDLGASVVVNTLEEIIGFVKRAEGEFKKVTLTLDTQEMWKWIELGKQLRQDLEMWLMNKPDIIQWNVANPFEEYDVPMPDIPLDLQDYIADLIQTEDEMDDAMDNNITGGWVDNMSQAGWGIMDGPISNWSAKGKTGNMLPGNQELSGRSGEGRTGKSSGQFVEGKYKGLDGRKIPPRLSDERMQKGVVKEEKHKPTPGSTGGGKIGGWGAEGLTDNVPPQIKEELRRLALREAEIRAKATEVKQGLNPYLNVTSSLRQAITTMEDIEKDMNEGRYKSLLDKRKMLSEQLGALKESVDEEVELRREPALRMDRNIRSKIVDALKEKYPDRYEQLVKEYFEVLSNELR</sequence>
<dbReference type="Proteomes" id="UP000229307">
    <property type="component" value="Unassembled WGS sequence"/>
</dbReference>